<dbReference type="OrthoDB" id="515692at2759"/>
<feature type="non-terminal residue" evidence="2">
    <location>
        <position position="1"/>
    </location>
</feature>
<dbReference type="InterPro" id="IPR001279">
    <property type="entry name" value="Metallo-B-lactamas"/>
</dbReference>
<gene>
    <name evidence="2" type="ORF">CUNI_LOCUS3177</name>
</gene>
<feature type="domain" description="Metallo-beta-lactamase" evidence="1">
    <location>
        <begin position="33"/>
        <end position="95"/>
    </location>
</feature>
<evidence type="ECO:0000313" key="3">
    <source>
        <dbReference type="Proteomes" id="UP000678393"/>
    </source>
</evidence>
<dbReference type="EMBL" id="CAJHNH020000430">
    <property type="protein sequence ID" value="CAG5117619.1"/>
    <property type="molecule type" value="Genomic_DNA"/>
</dbReference>
<dbReference type="SUPFAM" id="SSF56281">
    <property type="entry name" value="Metallo-hydrolase/oxidoreductase"/>
    <property type="match status" value="1"/>
</dbReference>
<dbReference type="AlphaFoldDB" id="A0A8S3YKS9"/>
<accession>A0A8S3YKS9</accession>
<evidence type="ECO:0000259" key="1">
    <source>
        <dbReference type="Pfam" id="PF00753"/>
    </source>
</evidence>
<dbReference type="GO" id="GO:0004416">
    <property type="term" value="F:hydroxyacylglutathione hydrolase activity"/>
    <property type="evidence" value="ECO:0007669"/>
    <property type="project" value="TreeGrafter"/>
</dbReference>
<dbReference type="Gene3D" id="3.60.15.10">
    <property type="entry name" value="Ribonuclease Z/Hydroxyacylglutathione hydrolase-like"/>
    <property type="match status" value="1"/>
</dbReference>
<dbReference type="PANTHER" id="PTHR11935">
    <property type="entry name" value="BETA LACTAMASE DOMAIN"/>
    <property type="match status" value="1"/>
</dbReference>
<organism evidence="2 3">
    <name type="scientific">Candidula unifasciata</name>
    <dbReference type="NCBI Taxonomy" id="100452"/>
    <lineage>
        <taxon>Eukaryota</taxon>
        <taxon>Metazoa</taxon>
        <taxon>Spiralia</taxon>
        <taxon>Lophotrochozoa</taxon>
        <taxon>Mollusca</taxon>
        <taxon>Gastropoda</taxon>
        <taxon>Heterobranchia</taxon>
        <taxon>Euthyneura</taxon>
        <taxon>Panpulmonata</taxon>
        <taxon>Eupulmonata</taxon>
        <taxon>Stylommatophora</taxon>
        <taxon>Helicina</taxon>
        <taxon>Helicoidea</taxon>
        <taxon>Geomitridae</taxon>
        <taxon>Candidula</taxon>
    </lineage>
</organism>
<keyword evidence="3" id="KW-1185">Reference proteome</keyword>
<dbReference type="InterPro" id="IPR036866">
    <property type="entry name" value="RibonucZ/Hydroxyglut_hydro"/>
</dbReference>
<reference evidence="2" key="1">
    <citation type="submission" date="2021-04" db="EMBL/GenBank/DDBJ databases">
        <authorList>
            <consortium name="Molecular Ecology Group"/>
        </authorList>
    </citation>
    <scope>NUCLEOTIDE SEQUENCE</scope>
</reference>
<feature type="non-terminal residue" evidence="2">
    <location>
        <position position="115"/>
    </location>
</feature>
<dbReference type="Proteomes" id="UP000678393">
    <property type="component" value="Unassembled WGS sequence"/>
</dbReference>
<protein>
    <recommendedName>
        <fullName evidence="1">Metallo-beta-lactamase domain-containing protein</fullName>
    </recommendedName>
</protein>
<dbReference type="Pfam" id="PF00753">
    <property type="entry name" value="Lactamase_B"/>
    <property type="match status" value="1"/>
</dbReference>
<name>A0A8S3YKS9_9EUPU</name>
<proteinExistence type="predicted"/>
<comment type="caution">
    <text evidence="2">The sequence shown here is derived from an EMBL/GenBank/DDBJ whole genome shotgun (WGS) entry which is preliminary data.</text>
</comment>
<sequence length="115" mass="12815">RPLVIRLCHSSPLLIQHPDMRVKLLPALEDNYMYLIIDEESHKCAVVDPVDPEKVQQALKEEGVELTTVLTTHHHWDHAGGNVKLIEAVGKTEVVGGDTRIGALTRQVTHGDELK</sequence>
<evidence type="ECO:0000313" key="2">
    <source>
        <dbReference type="EMBL" id="CAG5117619.1"/>
    </source>
</evidence>
<dbReference type="PANTHER" id="PTHR11935:SF94">
    <property type="entry name" value="TENZING NORGAY, ISOFORM C"/>
    <property type="match status" value="1"/>
</dbReference>